<comment type="caution">
    <text evidence="1">The sequence shown here is derived from an EMBL/GenBank/DDBJ whole genome shotgun (WGS) entry which is preliminary data.</text>
</comment>
<dbReference type="Proteomes" id="UP000887159">
    <property type="component" value="Unassembled WGS sequence"/>
</dbReference>
<dbReference type="AlphaFoldDB" id="A0A8X6UYG6"/>
<keyword evidence="2" id="KW-1185">Reference proteome</keyword>
<evidence type="ECO:0000313" key="2">
    <source>
        <dbReference type="Proteomes" id="UP000887159"/>
    </source>
</evidence>
<proteinExistence type="predicted"/>
<protein>
    <submittedName>
        <fullName evidence="1">Uncharacterized protein</fullName>
    </submittedName>
</protein>
<dbReference type="EMBL" id="BMAU01021058">
    <property type="protein sequence ID" value="GFX88712.1"/>
    <property type="molecule type" value="Genomic_DNA"/>
</dbReference>
<accession>A0A8X6UYG6</accession>
<reference evidence="1" key="1">
    <citation type="submission" date="2020-08" db="EMBL/GenBank/DDBJ databases">
        <title>Multicomponent nature underlies the extraordinary mechanical properties of spider dragline silk.</title>
        <authorList>
            <person name="Kono N."/>
            <person name="Nakamura H."/>
            <person name="Mori M."/>
            <person name="Yoshida Y."/>
            <person name="Ohtoshi R."/>
            <person name="Malay A.D."/>
            <person name="Moran D.A.P."/>
            <person name="Tomita M."/>
            <person name="Numata K."/>
            <person name="Arakawa K."/>
        </authorList>
    </citation>
    <scope>NUCLEOTIDE SEQUENCE</scope>
</reference>
<gene>
    <name evidence="1" type="ORF">TNCV_4636331</name>
</gene>
<organism evidence="1 2">
    <name type="scientific">Trichonephila clavipes</name>
    <name type="common">Golden silk orbweaver</name>
    <name type="synonym">Nephila clavipes</name>
    <dbReference type="NCBI Taxonomy" id="2585209"/>
    <lineage>
        <taxon>Eukaryota</taxon>
        <taxon>Metazoa</taxon>
        <taxon>Ecdysozoa</taxon>
        <taxon>Arthropoda</taxon>
        <taxon>Chelicerata</taxon>
        <taxon>Arachnida</taxon>
        <taxon>Araneae</taxon>
        <taxon>Araneomorphae</taxon>
        <taxon>Entelegynae</taxon>
        <taxon>Araneoidea</taxon>
        <taxon>Nephilidae</taxon>
        <taxon>Trichonephila</taxon>
    </lineage>
</organism>
<name>A0A8X6UYG6_TRICX</name>
<sequence>MLSENKWRKFLSSEACNQGLENVGGTSTASTLPFTLTLNPACALTTTPFDKSKGAFLSALHHLIRFHFQWGLFPEGN</sequence>
<evidence type="ECO:0000313" key="1">
    <source>
        <dbReference type="EMBL" id="GFX88712.1"/>
    </source>
</evidence>